<sequence length="201" mass="22869">MRSDTDKILSVHRSQVQSSLWGTLNVFNSFLLFTGLDLIILGYHWFLHFMACRMYACGAFRNELIINTVFTIVPILSLIPCSFFFYVATLMHVVRFWHICHVAGRLIGLIMFNMVRLFIGGSIKIWFTYCKSFILVASTVPTGLLRLVLAIASLWFCLVLHSIRLVGGTGKEFKSAEELESETVTDIESTESEHGKMFDIV</sequence>
<reference evidence="2" key="1">
    <citation type="submission" date="2022-07" db="EMBL/GenBank/DDBJ databases">
        <title>Evaluation of T. orientalis genome assembly methods using nanopore sequencing and analysis of variation between genomes.</title>
        <authorList>
            <person name="Yam J."/>
            <person name="Micallef M.L."/>
            <person name="Liu M."/>
            <person name="Djordjevic S.P."/>
            <person name="Bogema D.R."/>
            <person name="Jenkins C."/>
        </authorList>
    </citation>
    <scope>NUCLEOTIDE SEQUENCE</scope>
    <source>
        <strain evidence="2">Fish Creek</strain>
    </source>
</reference>
<dbReference type="Proteomes" id="UP000244803">
    <property type="component" value="Chromosome 2"/>
</dbReference>
<proteinExistence type="predicted"/>
<keyword evidence="1" id="KW-0472">Membrane</keyword>
<feature type="transmembrane region" description="Helical" evidence="1">
    <location>
        <begin position="106"/>
        <end position="127"/>
    </location>
</feature>
<dbReference type="OrthoDB" id="361311at2759"/>
<feature type="transmembrane region" description="Helical" evidence="1">
    <location>
        <begin position="65"/>
        <end position="94"/>
    </location>
</feature>
<organism evidence="2 3">
    <name type="scientific">Theileria orientalis</name>
    <dbReference type="NCBI Taxonomy" id="68886"/>
    <lineage>
        <taxon>Eukaryota</taxon>
        <taxon>Sar</taxon>
        <taxon>Alveolata</taxon>
        <taxon>Apicomplexa</taxon>
        <taxon>Aconoidasida</taxon>
        <taxon>Piroplasmida</taxon>
        <taxon>Theileriidae</taxon>
        <taxon>Theileria</taxon>
    </lineage>
</organism>
<dbReference type="EMBL" id="CP056068">
    <property type="protein sequence ID" value="UKJ90385.1"/>
    <property type="molecule type" value="Genomic_DNA"/>
</dbReference>
<dbReference type="AlphaFoldDB" id="A0A976QSD7"/>
<keyword evidence="1" id="KW-1133">Transmembrane helix</keyword>
<protein>
    <submittedName>
        <fullName evidence="2">Uncharacterized protein</fullName>
    </submittedName>
</protein>
<gene>
    <name evidence="2" type="ORF">MACJ_001318</name>
</gene>
<accession>A0A976QSD7</accession>
<name>A0A976QSD7_THEOR</name>
<evidence type="ECO:0000313" key="2">
    <source>
        <dbReference type="EMBL" id="UKJ90385.1"/>
    </source>
</evidence>
<evidence type="ECO:0000313" key="3">
    <source>
        <dbReference type="Proteomes" id="UP000244803"/>
    </source>
</evidence>
<evidence type="ECO:0000256" key="1">
    <source>
        <dbReference type="SAM" id="Phobius"/>
    </source>
</evidence>
<keyword evidence="1" id="KW-0812">Transmembrane</keyword>
<feature type="transmembrane region" description="Helical" evidence="1">
    <location>
        <begin position="20"/>
        <end position="45"/>
    </location>
</feature>